<evidence type="ECO:0000256" key="1">
    <source>
        <dbReference type="SAM" id="Phobius"/>
    </source>
</evidence>
<evidence type="ECO:0000313" key="2">
    <source>
        <dbReference type="EMBL" id="TVP39453.1"/>
    </source>
</evidence>
<proteinExistence type="predicted"/>
<keyword evidence="3" id="KW-1185">Reference proteome</keyword>
<feature type="transmembrane region" description="Helical" evidence="1">
    <location>
        <begin position="12"/>
        <end position="29"/>
    </location>
</feature>
<reference evidence="2 3" key="1">
    <citation type="journal article" date="2019" name="Front. Microbiol.">
        <title>Ammonia Oxidation by the Arctic Terrestrial Thaumarchaeote Candidatus Nitrosocosmicus arcticus Is Stimulated by Increasing Temperatures.</title>
        <authorList>
            <person name="Alves R.J.E."/>
            <person name="Kerou M."/>
            <person name="Zappe A."/>
            <person name="Bittner R."/>
            <person name="Abby S.S."/>
            <person name="Schmidt H.A."/>
            <person name="Pfeifer K."/>
            <person name="Schleper C."/>
        </authorList>
    </citation>
    <scope>NUCLEOTIDE SEQUENCE [LARGE SCALE GENOMIC DNA]</scope>
    <source>
        <strain evidence="2 3">Kfb</strain>
    </source>
</reference>
<sequence length="80" mass="9174">MALRANVRVSFVFFAVALFLFIIWIYLILKTDRKKKLGETKLQKCLCPICKHEVTNDCVKQKCPCCIDLKDNSVIGHSVD</sequence>
<evidence type="ECO:0000313" key="3">
    <source>
        <dbReference type="Proteomes" id="UP000315289"/>
    </source>
</evidence>
<dbReference type="AlphaFoldDB" id="A0A557SS55"/>
<keyword evidence="1" id="KW-0812">Transmembrane</keyword>
<protein>
    <submittedName>
        <fullName evidence="2">Uncharacterized protein</fullName>
    </submittedName>
</protein>
<keyword evidence="1" id="KW-1133">Transmembrane helix</keyword>
<comment type="caution">
    <text evidence="2">The sequence shown here is derived from an EMBL/GenBank/DDBJ whole genome shotgun (WGS) entry which is preliminary data.</text>
</comment>
<accession>A0A557SS55</accession>
<dbReference type="Proteomes" id="UP000315289">
    <property type="component" value="Unassembled WGS sequence"/>
</dbReference>
<name>A0A557SS55_9ARCH</name>
<organism evidence="2 3">
    <name type="scientific">Candidatus Nitrosocosmicus arcticus</name>
    <dbReference type="NCBI Taxonomy" id="2035267"/>
    <lineage>
        <taxon>Archaea</taxon>
        <taxon>Nitrososphaerota</taxon>
        <taxon>Nitrososphaeria</taxon>
        <taxon>Nitrososphaerales</taxon>
        <taxon>Nitrososphaeraceae</taxon>
        <taxon>Candidatus Nitrosocosmicus</taxon>
    </lineage>
</organism>
<keyword evidence="1" id="KW-0472">Membrane</keyword>
<gene>
    <name evidence="2" type="ORF">NARC_150047</name>
</gene>
<dbReference type="EMBL" id="VOAH01000015">
    <property type="protein sequence ID" value="TVP39453.1"/>
    <property type="molecule type" value="Genomic_DNA"/>
</dbReference>